<dbReference type="InterPro" id="IPR036291">
    <property type="entry name" value="NAD(P)-bd_dom_sf"/>
</dbReference>
<gene>
    <name evidence="3" type="ORF">DY240_06740</name>
</gene>
<dbReference type="Proteomes" id="UP000284057">
    <property type="component" value="Unassembled WGS sequence"/>
</dbReference>
<dbReference type="GO" id="GO:0000166">
    <property type="term" value="F:nucleotide binding"/>
    <property type="evidence" value="ECO:0007669"/>
    <property type="project" value="InterPro"/>
</dbReference>
<evidence type="ECO:0000259" key="1">
    <source>
        <dbReference type="Pfam" id="PF01408"/>
    </source>
</evidence>
<dbReference type="RefSeq" id="WP_119659187.1">
    <property type="nucleotide sequence ID" value="NZ_QUAL01000054.1"/>
</dbReference>
<dbReference type="SUPFAM" id="SSF55347">
    <property type="entry name" value="Glyceraldehyde-3-phosphate dehydrogenase-like, C-terminal domain"/>
    <property type="match status" value="1"/>
</dbReference>
<dbReference type="InterPro" id="IPR000683">
    <property type="entry name" value="Gfo/Idh/MocA-like_OxRdtase_N"/>
</dbReference>
<dbReference type="EMBL" id="QUAL01000054">
    <property type="protein sequence ID" value="RIQ30982.1"/>
    <property type="molecule type" value="Genomic_DNA"/>
</dbReference>
<keyword evidence="4" id="KW-1185">Reference proteome</keyword>
<dbReference type="PANTHER" id="PTHR43377">
    <property type="entry name" value="BILIVERDIN REDUCTASE A"/>
    <property type="match status" value="1"/>
</dbReference>
<feature type="domain" description="Gfo/Idh/MocA-like oxidoreductase N-terminal" evidence="1">
    <location>
        <begin position="5"/>
        <end position="124"/>
    </location>
</feature>
<dbReference type="Gene3D" id="3.30.360.10">
    <property type="entry name" value="Dihydrodipicolinate Reductase, domain 2"/>
    <property type="match status" value="1"/>
</dbReference>
<dbReference type="Gene3D" id="3.40.50.720">
    <property type="entry name" value="NAD(P)-binding Rossmann-like Domain"/>
    <property type="match status" value="1"/>
</dbReference>
<organism evidence="3 4">
    <name type="scientific">Jiangella rhizosphaerae</name>
    <dbReference type="NCBI Taxonomy" id="2293569"/>
    <lineage>
        <taxon>Bacteria</taxon>
        <taxon>Bacillati</taxon>
        <taxon>Actinomycetota</taxon>
        <taxon>Actinomycetes</taxon>
        <taxon>Jiangellales</taxon>
        <taxon>Jiangellaceae</taxon>
        <taxon>Jiangella</taxon>
    </lineage>
</organism>
<evidence type="ECO:0000313" key="3">
    <source>
        <dbReference type="EMBL" id="RIQ30982.1"/>
    </source>
</evidence>
<name>A0A418KUQ5_9ACTN</name>
<protein>
    <submittedName>
        <fullName evidence="3">Gfo/Idh/MocA family oxidoreductase</fullName>
    </submittedName>
</protein>
<evidence type="ECO:0000313" key="4">
    <source>
        <dbReference type="Proteomes" id="UP000284057"/>
    </source>
</evidence>
<dbReference type="Pfam" id="PF22725">
    <property type="entry name" value="GFO_IDH_MocA_C3"/>
    <property type="match status" value="1"/>
</dbReference>
<dbReference type="PANTHER" id="PTHR43377:SF1">
    <property type="entry name" value="BILIVERDIN REDUCTASE A"/>
    <property type="match status" value="1"/>
</dbReference>
<sequence length="352" mass="36226">MERPRIAVVGTGWWSANHHIPALAGYDGAELVALCDPVEPRARALAARHGVPDVFTSIDDVLSGGRVDGVVVATPHATHHALARAAIDAGVHVLVEKTMTTTAADAFDLVTAAEKAGLQLSVGYTYQYSDTASFAREAVREAIGELVQVVAEFTSGTAGMFAAAEAGDEGGDVDDVHPVTYSASLGGGQAHTQVTHVMGMVCWATGREVADVTAFTDHDGLEVDLDDVAAFRLAGGGTGVVASTGRGEHGIRHHVRYIGTEGSVEQDLLAARVVLRRADGTAVVRTPAAHHPPYPTCAPARSFADLVAGRGPNHAPGRPAAATVAFIEAMLAAASTGRVTPVAPVPPPAAPE</sequence>
<evidence type="ECO:0000259" key="2">
    <source>
        <dbReference type="Pfam" id="PF22725"/>
    </source>
</evidence>
<dbReference type="InterPro" id="IPR055170">
    <property type="entry name" value="GFO_IDH_MocA-like_dom"/>
</dbReference>
<dbReference type="SUPFAM" id="SSF51735">
    <property type="entry name" value="NAD(P)-binding Rossmann-fold domains"/>
    <property type="match status" value="1"/>
</dbReference>
<dbReference type="OrthoDB" id="9792085at2"/>
<comment type="caution">
    <text evidence="3">The sequence shown here is derived from an EMBL/GenBank/DDBJ whole genome shotgun (WGS) entry which is preliminary data.</text>
</comment>
<proteinExistence type="predicted"/>
<dbReference type="AlphaFoldDB" id="A0A418KUQ5"/>
<dbReference type="Pfam" id="PF01408">
    <property type="entry name" value="GFO_IDH_MocA"/>
    <property type="match status" value="1"/>
</dbReference>
<accession>A0A418KUQ5</accession>
<dbReference type="InterPro" id="IPR051450">
    <property type="entry name" value="Gfo/Idh/MocA_Oxidoreductases"/>
</dbReference>
<feature type="domain" description="GFO/IDH/MocA-like oxidoreductase" evidence="2">
    <location>
        <begin position="142"/>
        <end position="265"/>
    </location>
</feature>
<reference evidence="3 4" key="1">
    <citation type="submission" date="2018-09" db="EMBL/GenBank/DDBJ databases">
        <title>Isolation, diversity and antifungal activity of actinobacteria from wheat.</title>
        <authorList>
            <person name="Han C."/>
        </authorList>
    </citation>
    <scope>NUCLEOTIDE SEQUENCE [LARGE SCALE GENOMIC DNA]</scope>
    <source>
        <strain evidence="3 4">NEAU-YY265</strain>
    </source>
</reference>